<keyword evidence="1" id="KW-1133">Transmembrane helix</keyword>
<evidence type="ECO:0000256" key="1">
    <source>
        <dbReference type="SAM" id="Phobius"/>
    </source>
</evidence>
<evidence type="ECO:0000313" key="5">
    <source>
        <dbReference type="Proteomes" id="UP001379533"/>
    </source>
</evidence>
<keyword evidence="2" id="KW-0732">Signal</keyword>
<evidence type="ECO:0000259" key="3">
    <source>
        <dbReference type="Pfam" id="PF08308"/>
    </source>
</evidence>
<keyword evidence="1" id="KW-0812">Transmembrane</keyword>
<evidence type="ECO:0000313" key="4">
    <source>
        <dbReference type="EMBL" id="WXA90255.1"/>
    </source>
</evidence>
<sequence>MKHRAAASFFALAMTGLVGVAGAADDVKHAEDERAKMLFSSGGQAYASGQYAAAIQAFTAANRATPTPAIVYSLAQAHRRQYFIDRNPEHLQKAIANFQSYVQQVPIGGRRAEAVESLSELESIVARTGGAKELGARSKEEPARLMITTQPSGARVSVDGGRWWKAPYAADVSAGKHRIHVSLDGYFDEDREVLAVDHVLVPVPVELRERPARLTVSAPKDCAIAIDGQTVGITPRPDFFEIASGVHRISVTKNGYRTFSQDIDFRRNERRALSVALRPTGQRVLARSLMIGGGALVVASGVFIVLALKQQQAALDVQEAQRSRLRLEGDDQDYRDAREARDRWRTASIAAFSVGGAALATGIVLHAFDPPAVPPPRSHPIERTPRSPGPFEPVEMSVIPVLGPTTAGFTLTGKF</sequence>
<reference evidence="4 5" key="1">
    <citation type="submission" date="2021-12" db="EMBL/GenBank/DDBJ databases">
        <title>Discovery of the Pendulisporaceae a myxobacterial family with distinct sporulation behavior and unique specialized metabolism.</title>
        <authorList>
            <person name="Garcia R."/>
            <person name="Popoff A."/>
            <person name="Bader C.D."/>
            <person name="Loehr J."/>
            <person name="Walesch S."/>
            <person name="Walt C."/>
            <person name="Boldt J."/>
            <person name="Bunk B."/>
            <person name="Haeckl F.J.F.P.J."/>
            <person name="Gunesch A.P."/>
            <person name="Birkelbach J."/>
            <person name="Nuebel U."/>
            <person name="Pietschmann T."/>
            <person name="Bach T."/>
            <person name="Mueller R."/>
        </authorList>
    </citation>
    <scope>NUCLEOTIDE SEQUENCE [LARGE SCALE GENOMIC DNA]</scope>
    <source>
        <strain evidence="4 5">MSr12523</strain>
    </source>
</reference>
<feature type="domain" description="PEGA" evidence="3">
    <location>
        <begin position="145"/>
        <end position="193"/>
    </location>
</feature>
<dbReference type="Pfam" id="PF08308">
    <property type="entry name" value="PEGA"/>
    <property type="match status" value="2"/>
</dbReference>
<keyword evidence="5" id="KW-1185">Reference proteome</keyword>
<keyword evidence="1" id="KW-0472">Membrane</keyword>
<feature type="transmembrane region" description="Helical" evidence="1">
    <location>
        <begin position="284"/>
        <end position="308"/>
    </location>
</feature>
<dbReference type="PANTHER" id="PTHR36194:SF1">
    <property type="entry name" value="S-LAYER-LIKE PROTEIN"/>
    <property type="match status" value="1"/>
</dbReference>
<name>A0ABZ2JUX0_9BACT</name>
<dbReference type="Proteomes" id="UP001379533">
    <property type="component" value="Chromosome"/>
</dbReference>
<gene>
    <name evidence="4" type="ORF">LZC95_27805</name>
</gene>
<dbReference type="EMBL" id="CP089982">
    <property type="protein sequence ID" value="WXA90255.1"/>
    <property type="molecule type" value="Genomic_DNA"/>
</dbReference>
<dbReference type="PANTHER" id="PTHR36194">
    <property type="entry name" value="S-LAYER-LIKE PROTEIN"/>
    <property type="match status" value="1"/>
</dbReference>
<feature type="chain" id="PRO_5047196428" evidence="2">
    <location>
        <begin position="24"/>
        <end position="415"/>
    </location>
</feature>
<proteinExistence type="predicted"/>
<feature type="domain" description="PEGA" evidence="3">
    <location>
        <begin position="217"/>
        <end position="280"/>
    </location>
</feature>
<dbReference type="Gene3D" id="1.25.40.10">
    <property type="entry name" value="Tetratricopeptide repeat domain"/>
    <property type="match status" value="1"/>
</dbReference>
<accession>A0ABZ2JUX0</accession>
<evidence type="ECO:0000256" key="2">
    <source>
        <dbReference type="SAM" id="SignalP"/>
    </source>
</evidence>
<feature type="signal peptide" evidence="2">
    <location>
        <begin position="1"/>
        <end position="23"/>
    </location>
</feature>
<dbReference type="InterPro" id="IPR011990">
    <property type="entry name" value="TPR-like_helical_dom_sf"/>
</dbReference>
<dbReference type="InterPro" id="IPR013229">
    <property type="entry name" value="PEGA"/>
</dbReference>
<feature type="transmembrane region" description="Helical" evidence="1">
    <location>
        <begin position="347"/>
        <end position="368"/>
    </location>
</feature>
<dbReference type="RefSeq" id="WP_394840868.1">
    <property type="nucleotide sequence ID" value="NZ_CP089982.1"/>
</dbReference>
<protein>
    <submittedName>
        <fullName evidence="4">PEGA domain-containing protein</fullName>
    </submittedName>
</protein>
<organism evidence="4 5">
    <name type="scientific">Pendulispora brunnea</name>
    <dbReference type="NCBI Taxonomy" id="2905690"/>
    <lineage>
        <taxon>Bacteria</taxon>
        <taxon>Pseudomonadati</taxon>
        <taxon>Myxococcota</taxon>
        <taxon>Myxococcia</taxon>
        <taxon>Myxococcales</taxon>
        <taxon>Sorangiineae</taxon>
        <taxon>Pendulisporaceae</taxon>
        <taxon>Pendulispora</taxon>
    </lineage>
</organism>